<dbReference type="RefSeq" id="XP_038750957.1">
    <property type="nucleotide sequence ID" value="XM_038883362.1"/>
</dbReference>
<evidence type="ECO:0000313" key="3">
    <source>
        <dbReference type="Proteomes" id="UP000781932"/>
    </source>
</evidence>
<accession>A0A9P6II57</accession>
<evidence type="ECO:0000313" key="2">
    <source>
        <dbReference type="EMBL" id="KAF9881496.1"/>
    </source>
</evidence>
<feature type="transmembrane region" description="Helical" evidence="1">
    <location>
        <begin position="560"/>
        <end position="581"/>
    </location>
</feature>
<dbReference type="InterPro" id="IPR021514">
    <property type="entry name" value="DUF3176"/>
</dbReference>
<sequence length="654" mass="72059">MLSSLRWSAWGPEYSALAGAIISFAAMVTLLAHFDGRDVFTWQGVTLNAIVSILSVATKAAIAYVLAECMAQWKWILFAREERPLIDFDRIDSATRGPLGSLRIIFRTHGALPVQFGAILTLLAVGLDPLAQQLIQLEQTVLFTHSGSNYFDGSLPALISRATYYAMGSTMVNERSSNNSTRSSYEVKADTPLSMQGAVLNGLSKAPWEAEQEALVQCPTSNCTFGQFNTVGICHRCSDVSSNLRRVEDFGEVFLSIPETGYGGTGVPSTAFVLPNGHFIANIDGCPPYNGVFPDCHIDTMLWSMSIIYPDVEALNKSGSFTPGEGSFNSEKGLAFWPDIAMEATECSLYYCVKQINSEVRGNQLKENITQAPGFRRDPESWQRLQEKEPENALPQNETGTLEFNRLWSVVTYSDLIIESPDKTQERYRVAEDSVKSLSAHFQQLFRGSWDNSTELREKLDAKLGTGAVGFNGASFGPFGTLHGGMKAQPPALDGLWTWSRNNISSIFSSLATSMTNEMRRNFDPQTQKQTGQDTDRFRDGTLSYWGSVGSSSTLYRIEWPWIALHGGLLLAAIFFLALTLGNTIGKGDIPLWKSSSLAAIRHGRDVGGLLSQTSTIGDMEATARKMRVKMRRDNIDEAKPWLDSSVESTPREP</sequence>
<feature type="transmembrane region" description="Helical" evidence="1">
    <location>
        <begin position="46"/>
        <end position="67"/>
    </location>
</feature>
<dbReference type="EMBL" id="JAATWM020000002">
    <property type="protein sequence ID" value="KAF9881496.1"/>
    <property type="molecule type" value="Genomic_DNA"/>
</dbReference>
<organism evidence="2 3">
    <name type="scientific">Colletotrichum karsti</name>
    <dbReference type="NCBI Taxonomy" id="1095194"/>
    <lineage>
        <taxon>Eukaryota</taxon>
        <taxon>Fungi</taxon>
        <taxon>Dikarya</taxon>
        <taxon>Ascomycota</taxon>
        <taxon>Pezizomycotina</taxon>
        <taxon>Sordariomycetes</taxon>
        <taxon>Hypocreomycetidae</taxon>
        <taxon>Glomerellales</taxon>
        <taxon>Glomerellaceae</taxon>
        <taxon>Colletotrichum</taxon>
        <taxon>Colletotrichum boninense species complex</taxon>
    </lineage>
</organism>
<keyword evidence="1" id="KW-0812">Transmembrane</keyword>
<dbReference type="AlphaFoldDB" id="A0A9P6II57"/>
<dbReference type="Proteomes" id="UP000781932">
    <property type="component" value="Unassembled WGS sequence"/>
</dbReference>
<reference evidence="2" key="2">
    <citation type="submission" date="2020-11" db="EMBL/GenBank/DDBJ databases">
        <title>Whole genome sequencing of Colletotrichum sp.</title>
        <authorList>
            <person name="Li H."/>
        </authorList>
    </citation>
    <scope>NUCLEOTIDE SEQUENCE</scope>
    <source>
        <strain evidence="2">CkLH20</strain>
    </source>
</reference>
<evidence type="ECO:0000256" key="1">
    <source>
        <dbReference type="SAM" id="Phobius"/>
    </source>
</evidence>
<dbReference type="PANTHER" id="PTHR35394:SF5">
    <property type="entry name" value="DUF3176 DOMAIN-CONTAINING PROTEIN"/>
    <property type="match status" value="1"/>
</dbReference>
<dbReference type="PANTHER" id="PTHR35394">
    <property type="entry name" value="DUF3176 DOMAIN-CONTAINING PROTEIN"/>
    <property type="match status" value="1"/>
</dbReference>
<keyword evidence="3" id="KW-1185">Reference proteome</keyword>
<proteinExistence type="predicted"/>
<name>A0A9P6II57_9PEZI</name>
<keyword evidence="1" id="KW-0472">Membrane</keyword>
<dbReference type="Pfam" id="PF11374">
    <property type="entry name" value="DUF3176"/>
    <property type="match status" value="1"/>
</dbReference>
<feature type="transmembrane region" description="Helical" evidence="1">
    <location>
        <begin position="14"/>
        <end position="34"/>
    </location>
</feature>
<keyword evidence="1" id="KW-1133">Transmembrane helix</keyword>
<comment type="caution">
    <text evidence="2">The sequence shown here is derived from an EMBL/GenBank/DDBJ whole genome shotgun (WGS) entry which is preliminary data.</text>
</comment>
<reference evidence="2" key="1">
    <citation type="submission" date="2020-03" db="EMBL/GenBank/DDBJ databases">
        <authorList>
            <person name="He L."/>
        </authorList>
    </citation>
    <scope>NUCLEOTIDE SEQUENCE</scope>
    <source>
        <strain evidence="2">CkLH20</strain>
    </source>
</reference>
<protein>
    <submittedName>
        <fullName evidence="2">Uncharacterized protein</fullName>
    </submittedName>
</protein>
<gene>
    <name evidence="2" type="ORF">CkaCkLH20_00642</name>
</gene>
<dbReference type="OrthoDB" id="5376804at2759"/>
<dbReference type="GeneID" id="62156436"/>